<dbReference type="GO" id="GO:0005576">
    <property type="term" value="C:extracellular region"/>
    <property type="evidence" value="ECO:0007669"/>
    <property type="project" value="UniProtKB-SubCell"/>
</dbReference>
<comment type="subcellular location">
    <subcellularLocation>
        <location evidence="1">Secreted</location>
    </subcellularLocation>
</comment>
<evidence type="ECO:0000313" key="8">
    <source>
        <dbReference type="Proteomes" id="UP000001861"/>
    </source>
</evidence>
<dbReference type="GeneID" id="6005551"/>
<feature type="domain" description="Lipase-like C-terminal" evidence="6">
    <location>
        <begin position="3"/>
        <end position="129"/>
    </location>
</feature>
<keyword evidence="5" id="KW-0443">Lipid metabolism</keyword>
<evidence type="ECO:0000259" key="6">
    <source>
        <dbReference type="Pfam" id="PF24708"/>
    </source>
</evidence>
<dbReference type="KEGG" id="cci:CC1G_01805"/>
<organism evidence="7 8">
    <name type="scientific">Coprinopsis cinerea (strain Okayama-7 / 130 / ATCC MYA-4618 / FGSC 9003)</name>
    <name type="common">Inky cap fungus</name>
    <name type="synonym">Hormographiella aspergillata</name>
    <dbReference type="NCBI Taxonomy" id="240176"/>
    <lineage>
        <taxon>Eukaryota</taxon>
        <taxon>Fungi</taxon>
        <taxon>Dikarya</taxon>
        <taxon>Basidiomycota</taxon>
        <taxon>Agaricomycotina</taxon>
        <taxon>Agaricomycetes</taxon>
        <taxon>Agaricomycetidae</taxon>
        <taxon>Agaricales</taxon>
        <taxon>Agaricineae</taxon>
        <taxon>Psathyrellaceae</taxon>
        <taxon>Coprinopsis</taxon>
    </lineage>
</organism>
<dbReference type="InterPro" id="IPR056304">
    <property type="entry name" value="Lip-like_C"/>
</dbReference>
<evidence type="ECO:0000256" key="4">
    <source>
        <dbReference type="ARBA" id="ARBA00022801"/>
    </source>
</evidence>
<dbReference type="eggNOG" id="ENOG502QPNZ">
    <property type="taxonomic scope" value="Eukaryota"/>
</dbReference>
<dbReference type="OrthoDB" id="206848at2759"/>
<evidence type="ECO:0000256" key="1">
    <source>
        <dbReference type="ARBA" id="ARBA00004613"/>
    </source>
</evidence>
<dbReference type="InParanoid" id="A8N2F2"/>
<dbReference type="Gene3D" id="3.40.50.1820">
    <property type="entry name" value="alpha/beta hydrolase"/>
    <property type="match status" value="1"/>
</dbReference>
<dbReference type="SUPFAM" id="SSF53474">
    <property type="entry name" value="alpha/beta-Hydrolases"/>
    <property type="match status" value="1"/>
</dbReference>
<sequence>MEKTPLVVVEGFLGGGLGANLWKGVETLINPSHLDLDEHSEGYRRILTVSVGPVSSLHDRACELYYALRGGTVDYGSSHSSEHNHARYGRTHPTGIYPRWSKERPLHFLGHSIGGPTIIKLQHLMKEGHFGKDADPDMVLSVTSICSPFRGTQLVYTLGESTHSAPSVRPFSVGALIAKVVHLLAYIAPPTPVANDEASVDGRRSSWLEYFQVLDLHPESRSLSYRDISFLQFLRYLWRSDWAESKDATPYDMTFEAADLRESSGEGLPFPNTFYQSHVFSMTKLMSPSSGSGQNYHTPSGISWIASGPLYLMSRSIGKFDFSLIRPLPSFCVPPKSGLDPLEEFAKLSPLPAVDNRESSSILEDSPPFYLPPI</sequence>
<keyword evidence="8" id="KW-1185">Reference proteome</keyword>
<dbReference type="InterPro" id="IPR029058">
    <property type="entry name" value="AB_hydrolase_fold"/>
</dbReference>
<gene>
    <name evidence="7" type="ORF">CC1G_01805</name>
</gene>
<proteinExistence type="predicted"/>
<evidence type="ECO:0000256" key="2">
    <source>
        <dbReference type="ARBA" id="ARBA00022525"/>
    </source>
</evidence>
<dbReference type="GO" id="GO:0006629">
    <property type="term" value="P:lipid metabolic process"/>
    <property type="evidence" value="ECO:0007669"/>
    <property type="project" value="UniProtKB-KW"/>
</dbReference>
<evidence type="ECO:0000256" key="5">
    <source>
        <dbReference type="ARBA" id="ARBA00023098"/>
    </source>
</evidence>
<keyword evidence="3" id="KW-0732">Signal</keyword>
<dbReference type="EMBL" id="AACS02000001">
    <property type="protein sequence ID" value="EAU92760.1"/>
    <property type="molecule type" value="Genomic_DNA"/>
</dbReference>
<dbReference type="OMA" id="YRSYCAT"/>
<dbReference type="VEuPathDB" id="FungiDB:CC1G_01805"/>
<dbReference type="AlphaFoldDB" id="A8N2F2"/>
<name>A8N2F2_COPC7</name>
<protein>
    <submittedName>
        <fullName evidence="7">Lipase</fullName>
    </submittedName>
</protein>
<reference evidence="7 8" key="1">
    <citation type="journal article" date="2010" name="Proc. Natl. Acad. Sci. U.S.A.">
        <title>Insights into evolution of multicellular fungi from the assembled chromosomes of the mushroom Coprinopsis cinerea (Coprinus cinereus).</title>
        <authorList>
            <person name="Stajich J.E."/>
            <person name="Wilke S.K."/>
            <person name="Ahren D."/>
            <person name="Au C.H."/>
            <person name="Birren B.W."/>
            <person name="Borodovsky M."/>
            <person name="Burns C."/>
            <person name="Canback B."/>
            <person name="Casselton L.A."/>
            <person name="Cheng C.K."/>
            <person name="Deng J."/>
            <person name="Dietrich F.S."/>
            <person name="Fargo D.C."/>
            <person name="Farman M.L."/>
            <person name="Gathman A.C."/>
            <person name="Goldberg J."/>
            <person name="Guigo R."/>
            <person name="Hoegger P.J."/>
            <person name="Hooker J.B."/>
            <person name="Huggins A."/>
            <person name="James T.Y."/>
            <person name="Kamada T."/>
            <person name="Kilaru S."/>
            <person name="Kodira C."/>
            <person name="Kues U."/>
            <person name="Kupfer D."/>
            <person name="Kwan H.S."/>
            <person name="Lomsadze A."/>
            <person name="Li W."/>
            <person name="Lilly W.W."/>
            <person name="Ma L.J."/>
            <person name="Mackey A.J."/>
            <person name="Manning G."/>
            <person name="Martin F."/>
            <person name="Muraguchi H."/>
            <person name="Natvig D.O."/>
            <person name="Palmerini H."/>
            <person name="Ramesh M.A."/>
            <person name="Rehmeyer C.J."/>
            <person name="Roe B.A."/>
            <person name="Shenoy N."/>
            <person name="Stanke M."/>
            <person name="Ter-Hovhannisyan V."/>
            <person name="Tunlid A."/>
            <person name="Velagapudi R."/>
            <person name="Vision T.J."/>
            <person name="Zeng Q."/>
            <person name="Zolan M.E."/>
            <person name="Pukkila P.J."/>
        </authorList>
    </citation>
    <scope>NUCLEOTIDE SEQUENCE [LARGE SCALE GENOMIC DNA]</scope>
    <source>
        <strain evidence="8">Okayama-7 / 130 / ATCC MYA-4618 / FGSC 9003</strain>
    </source>
</reference>
<evidence type="ECO:0000256" key="3">
    <source>
        <dbReference type="ARBA" id="ARBA00022729"/>
    </source>
</evidence>
<keyword evidence="2" id="KW-0964">Secreted</keyword>
<dbReference type="STRING" id="240176.A8N2F2"/>
<evidence type="ECO:0000313" key="7">
    <source>
        <dbReference type="EMBL" id="EAU92760.1"/>
    </source>
</evidence>
<dbReference type="PANTHER" id="PTHR34043">
    <property type="entry name" value="ALPHA/BETA-HYDROLASES SUPERFAMILY PROTEIN"/>
    <property type="match status" value="1"/>
</dbReference>
<dbReference type="RefSeq" id="XP_001829125.1">
    <property type="nucleotide sequence ID" value="XM_001829073.1"/>
</dbReference>
<dbReference type="PANTHER" id="PTHR34043:SF3">
    <property type="entry name" value="ALPHA_BETA-HYDROLASES SUPERFAMILY PROTEIN"/>
    <property type="match status" value="1"/>
</dbReference>
<keyword evidence="4" id="KW-0378">Hydrolase</keyword>
<accession>A8N2F2</accession>
<comment type="caution">
    <text evidence="7">The sequence shown here is derived from an EMBL/GenBank/DDBJ whole genome shotgun (WGS) entry which is preliminary data.</text>
</comment>
<dbReference type="GO" id="GO:0016787">
    <property type="term" value="F:hydrolase activity"/>
    <property type="evidence" value="ECO:0007669"/>
    <property type="project" value="UniProtKB-KW"/>
</dbReference>
<dbReference type="Proteomes" id="UP000001861">
    <property type="component" value="Unassembled WGS sequence"/>
</dbReference>
<dbReference type="Pfam" id="PF24708">
    <property type="entry name" value="Lip_C"/>
    <property type="match status" value="1"/>
</dbReference>